<dbReference type="Pfam" id="PF13560">
    <property type="entry name" value="HTH_31"/>
    <property type="match status" value="1"/>
</dbReference>
<name>A0ABQ3Z1C3_9ACTN</name>
<comment type="caution">
    <text evidence="2">The sequence shown here is derived from an EMBL/GenBank/DDBJ whole genome shotgun (WGS) entry which is preliminary data.</text>
</comment>
<proteinExistence type="predicted"/>
<dbReference type="Gene3D" id="1.10.260.40">
    <property type="entry name" value="lambda repressor-like DNA-binding domains"/>
    <property type="match status" value="1"/>
</dbReference>
<dbReference type="Proteomes" id="UP000637628">
    <property type="component" value="Unassembled WGS sequence"/>
</dbReference>
<evidence type="ECO:0000259" key="1">
    <source>
        <dbReference type="PROSITE" id="PS50943"/>
    </source>
</evidence>
<dbReference type="Pfam" id="PF19054">
    <property type="entry name" value="DUF5753"/>
    <property type="match status" value="1"/>
</dbReference>
<dbReference type="SUPFAM" id="SSF47413">
    <property type="entry name" value="lambda repressor-like DNA-binding domains"/>
    <property type="match status" value="1"/>
</dbReference>
<dbReference type="EMBL" id="BOML01000038">
    <property type="protein sequence ID" value="GIE03621.1"/>
    <property type="molecule type" value="Genomic_DNA"/>
</dbReference>
<accession>A0ABQ3Z1C3</accession>
<protein>
    <submittedName>
        <fullName evidence="2">Transcriptional regulator</fullName>
    </submittedName>
</protein>
<feature type="domain" description="HTH cro/C1-type" evidence="1">
    <location>
        <begin position="18"/>
        <end position="73"/>
    </location>
</feature>
<dbReference type="PROSITE" id="PS50943">
    <property type="entry name" value="HTH_CROC1"/>
    <property type="match status" value="1"/>
</dbReference>
<dbReference type="InterPro" id="IPR001387">
    <property type="entry name" value="Cro/C1-type_HTH"/>
</dbReference>
<dbReference type="InterPro" id="IPR010982">
    <property type="entry name" value="Lambda_DNA-bd_dom_sf"/>
</dbReference>
<dbReference type="RefSeq" id="WP_203729632.1">
    <property type="nucleotide sequence ID" value="NZ_BAAATX010000006.1"/>
</dbReference>
<keyword evidence="3" id="KW-1185">Reference proteome</keyword>
<dbReference type="CDD" id="cd00093">
    <property type="entry name" value="HTH_XRE"/>
    <property type="match status" value="1"/>
</dbReference>
<dbReference type="InterPro" id="IPR043917">
    <property type="entry name" value="DUF5753"/>
</dbReference>
<evidence type="ECO:0000313" key="3">
    <source>
        <dbReference type="Proteomes" id="UP000637628"/>
    </source>
</evidence>
<dbReference type="SMART" id="SM00530">
    <property type="entry name" value="HTH_XRE"/>
    <property type="match status" value="1"/>
</dbReference>
<reference evidence="2 3" key="1">
    <citation type="submission" date="2021-01" db="EMBL/GenBank/DDBJ databases">
        <title>Whole genome shotgun sequence of Actinoplanes durhamensis NBRC 14914.</title>
        <authorList>
            <person name="Komaki H."/>
            <person name="Tamura T."/>
        </authorList>
    </citation>
    <scope>NUCLEOTIDE SEQUENCE [LARGE SCALE GENOMIC DNA]</scope>
    <source>
        <strain evidence="2 3">NBRC 14914</strain>
    </source>
</reference>
<sequence>MAEDVSPTIARRIVRLALRDAREKAKLTQPHVAEAMEWSLSKVIRIENGDVSIAPNDLKPLLTFLDVKDRTVVANLVDLAKIARTRQRTAWYQKPGMKEHLTPPMLRLVEYEAEAVEIRYYQVYYMPGPLQVPAYGHANLETYTDDDIPEETRRLRIEARTFRRNTVLSRLGNGLTIFALLDESVFRRPLGGPEVFLEQLRDLNDLVATGNIKLRMIPFEFDSAVTNNATFDLLTLTPGTAEERSEVLYRETGLQDEIVEDHTVRKHHERFDKIWNAAVTEEDTIDFMGSRIKDLEAQIRHRKNP</sequence>
<organism evidence="2 3">
    <name type="scientific">Paractinoplanes durhamensis</name>
    <dbReference type="NCBI Taxonomy" id="113563"/>
    <lineage>
        <taxon>Bacteria</taxon>
        <taxon>Bacillati</taxon>
        <taxon>Actinomycetota</taxon>
        <taxon>Actinomycetes</taxon>
        <taxon>Micromonosporales</taxon>
        <taxon>Micromonosporaceae</taxon>
        <taxon>Paractinoplanes</taxon>
    </lineage>
</organism>
<evidence type="ECO:0000313" key="2">
    <source>
        <dbReference type="EMBL" id="GIE03621.1"/>
    </source>
</evidence>
<gene>
    <name evidence="2" type="ORF">Adu01nite_49710</name>
</gene>